<dbReference type="EMBL" id="ADMD01000001">
    <property type="protein sequence ID" value="EJZ84478.1"/>
    <property type="molecule type" value="Genomic_DNA"/>
</dbReference>
<evidence type="ECO:0000256" key="3">
    <source>
        <dbReference type="ARBA" id="ARBA00022833"/>
    </source>
</evidence>
<gene>
    <name evidence="6" type="ORF">HMPREF9451_00079</name>
</gene>
<evidence type="ECO:0000259" key="5">
    <source>
        <dbReference type="Pfam" id="PF22039"/>
    </source>
</evidence>
<organism evidence="6 7">
    <name type="scientific">Slackia piriformis YIT 12062</name>
    <dbReference type="NCBI Taxonomy" id="742818"/>
    <lineage>
        <taxon>Bacteria</taxon>
        <taxon>Bacillati</taxon>
        <taxon>Actinomycetota</taxon>
        <taxon>Coriobacteriia</taxon>
        <taxon>Eggerthellales</taxon>
        <taxon>Eggerthellaceae</taxon>
        <taxon>Slackia</taxon>
    </lineage>
</organism>
<dbReference type="AlphaFoldDB" id="K0YMF7"/>
<dbReference type="eggNOG" id="COG0402">
    <property type="taxonomic scope" value="Bacteria"/>
</dbReference>
<dbReference type="InterPro" id="IPR006680">
    <property type="entry name" value="Amidohydro-rel"/>
</dbReference>
<comment type="caution">
    <text evidence="6">The sequence shown here is derived from an EMBL/GenBank/DDBJ whole genome shotgun (WGS) entry which is preliminary data.</text>
</comment>
<dbReference type="PANTHER" id="PTHR43794">
    <property type="entry name" value="AMINOHYDROLASE SSNA-RELATED"/>
    <property type="match status" value="1"/>
</dbReference>
<dbReference type="Pfam" id="PF22039">
    <property type="entry name" value="HUTI_composite_bact"/>
    <property type="match status" value="1"/>
</dbReference>
<dbReference type="InterPro" id="IPR032466">
    <property type="entry name" value="Metal_Hydrolase"/>
</dbReference>
<dbReference type="Gene3D" id="3.20.20.140">
    <property type="entry name" value="Metal-dependent hydrolases"/>
    <property type="match status" value="1"/>
</dbReference>
<dbReference type="GO" id="GO:0046872">
    <property type="term" value="F:metal ion binding"/>
    <property type="evidence" value="ECO:0007669"/>
    <property type="project" value="UniProtKB-KW"/>
</dbReference>
<dbReference type="InterPro" id="IPR011059">
    <property type="entry name" value="Metal-dep_hydrolase_composite"/>
</dbReference>
<dbReference type="Gene3D" id="2.30.40.10">
    <property type="entry name" value="Urease, subunit C, domain 1"/>
    <property type="match status" value="1"/>
</dbReference>
<dbReference type="InterPro" id="IPR050287">
    <property type="entry name" value="MTA/SAH_deaminase"/>
</dbReference>
<reference evidence="6 7" key="1">
    <citation type="submission" date="2012-08" db="EMBL/GenBank/DDBJ databases">
        <title>The Genome Sequence of Slackia piriformis YIT 12062.</title>
        <authorList>
            <consortium name="The Broad Institute Genome Sequencing Platform"/>
            <person name="Earl A."/>
            <person name="Ward D."/>
            <person name="Feldgarden M."/>
            <person name="Gevers D."/>
            <person name="Morotomi M."/>
            <person name="Walker B."/>
            <person name="Young S.K."/>
            <person name="Zeng Q."/>
            <person name="Gargeya S."/>
            <person name="Fitzgerald M."/>
            <person name="Haas B."/>
            <person name="Abouelleil A."/>
            <person name="Alvarado L."/>
            <person name="Arachchi H.M."/>
            <person name="Berlin A.M."/>
            <person name="Chapman S.B."/>
            <person name="Goldberg J."/>
            <person name="Griggs A."/>
            <person name="Gujja S."/>
            <person name="Hansen M."/>
            <person name="Howarth C."/>
            <person name="Imamovic A."/>
            <person name="Larimer J."/>
            <person name="McCowen C."/>
            <person name="Montmayeur A."/>
            <person name="Murphy C."/>
            <person name="Neiman D."/>
            <person name="Pearson M."/>
            <person name="Priest M."/>
            <person name="Roberts A."/>
            <person name="Saif S."/>
            <person name="Shea T."/>
            <person name="Sisk P."/>
            <person name="Sykes S."/>
            <person name="Wortman J."/>
            <person name="Nusbaum C."/>
            <person name="Birren B."/>
        </authorList>
    </citation>
    <scope>NUCLEOTIDE SEQUENCE [LARGE SCALE GENOMIC DNA]</scope>
    <source>
        <strain evidence="6 7">YIT 12062</strain>
    </source>
</reference>
<sequence>MRYYVRMLLCAEHIIPVTQPPIDDGAVLVRDGRIVEIGGAQRMKSRYPEEEVRDFGRAAIMPGFVDCHTHLEYTALRGIVHDVPYAEWLAHEHAKADMMTRDDRYDSALLGGMEMLSGGVTTVADFTGTGASREAVRDLGLRSVIYRSVGVPEKSKVDSTIAEAVEDIRAWRQDSDSNLTRIGIAPKALHACHPTVFSKVNQVADEMDLPVAMHVAGSYEEYQYIKNGSTPLSVRGIDAGDDSLTDRPMWLPTGVTPVNYALNWDAFRSKDVLAVHCVHVDDDDIAKLKEYDVAIAVCTRCNAQLGMGLAPLQQFLQAGIRVGLGTDSPAATDTSDMFTEMRLATLIHRAVDRSYFLSASTMLELATIGGARALRMDDEIGSLEPGKRADVIVVDLSGSRQTPLVDPVTAVVTGAAAADVVFTMVEGSVLYERGGIWNLKVDPVEVAQRGIHIRGKLRD</sequence>
<keyword evidence="2" id="KW-0378">Hydrolase</keyword>
<evidence type="ECO:0000256" key="2">
    <source>
        <dbReference type="ARBA" id="ARBA00022801"/>
    </source>
</evidence>
<dbReference type="HOGENOM" id="CLU_012358_2_0_11"/>
<keyword evidence="1" id="KW-0479">Metal-binding</keyword>
<keyword evidence="3" id="KW-0862">Zinc</keyword>
<feature type="domain" description="Amidohydrolase-related" evidence="4">
    <location>
        <begin position="60"/>
        <end position="429"/>
    </location>
</feature>
<dbReference type="PANTHER" id="PTHR43794:SF11">
    <property type="entry name" value="AMIDOHYDROLASE-RELATED DOMAIN-CONTAINING PROTEIN"/>
    <property type="match status" value="1"/>
</dbReference>
<dbReference type="Pfam" id="PF01979">
    <property type="entry name" value="Amidohydro_1"/>
    <property type="match status" value="1"/>
</dbReference>
<evidence type="ECO:0000256" key="1">
    <source>
        <dbReference type="ARBA" id="ARBA00022723"/>
    </source>
</evidence>
<evidence type="ECO:0000313" key="7">
    <source>
        <dbReference type="Proteomes" id="UP000006069"/>
    </source>
</evidence>
<dbReference type="SUPFAM" id="SSF51338">
    <property type="entry name" value="Composite domain of metallo-dependent hydrolases"/>
    <property type="match status" value="1"/>
</dbReference>
<proteinExistence type="predicted"/>
<dbReference type="PATRIC" id="fig|742818.3.peg.84"/>
<dbReference type="RefSeq" id="WP_009138320.1">
    <property type="nucleotide sequence ID" value="NZ_JH815198.1"/>
</dbReference>
<keyword evidence="7" id="KW-1185">Reference proteome</keyword>
<dbReference type="SUPFAM" id="SSF51556">
    <property type="entry name" value="Metallo-dependent hydrolases"/>
    <property type="match status" value="1"/>
</dbReference>
<protein>
    <submittedName>
        <fullName evidence="6">Uncharacterized protein</fullName>
    </submittedName>
</protein>
<evidence type="ECO:0000313" key="6">
    <source>
        <dbReference type="EMBL" id="EJZ84478.1"/>
    </source>
</evidence>
<feature type="domain" description="Aminodeoxyfutalosine deaminase/Imidazolonepropionase-like composite" evidence="5">
    <location>
        <begin position="25"/>
        <end position="49"/>
    </location>
</feature>
<name>K0YMF7_9ACTN</name>
<dbReference type="InParanoid" id="K0YMF7"/>
<dbReference type="Proteomes" id="UP000006069">
    <property type="component" value="Unassembled WGS sequence"/>
</dbReference>
<accession>K0YMF7</accession>
<dbReference type="GO" id="GO:0016810">
    <property type="term" value="F:hydrolase activity, acting on carbon-nitrogen (but not peptide) bonds"/>
    <property type="evidence" value="ECO:0007669"/>
    <property type="project" value="InterPro"/>
</dbReference>
<dbReference type="InterPro" id="IPR054418">
    <property type="entry name" value="MQNX/HUTI_composite_N"/>
</dbReference>
<evidence type="ECO:0000259" key="4">
    <source>
        <dbReference type="Pfam" id="PF01979"/>
    </source>
</evidence>